<evidence type="ECO:0000256" key="1">
    <source>
        <dbReference type="SAM" id="MobiDB-lite"/>
    </source>
</evidence>
<reference evidence="2 3" key="2">
    <citation type="journal article" date="2019" name="G3 (Bethesda)">
        <title>Hybrid Assembly of the Genome of the Entomopathogenic Nematode Steinernema carpocapsae Identifies the X-Chromosome.</title>
        <authorList>
            <person name="Serra L."/>
            <person name="Macchietto M."/>
            <person name="Macias-Munoz A."/>
            <person name="McGill C.J."/>
            <person name="Rodriguez I.M."/>
            <person name="Rodriguez B."/>
            <person name="Murad R."/>
            <person name="Mortazavi A."/>
        </authorList>
    </citation>
    <scope>NUCLEOTIDE SEQUENCE [LARGE SCALE GENOMIC DNA]</scope>
    <source>
        <strain evidence="2 3">ALL</strain>
    </source>
</reference>
<feature type="region of interest" description="Disordered" evidence="1">
    <location>
        <begin position="1"/>
        <end position="44"/>
    </location>
</feature>
<accession>A0A4U8V9I0</accession>
<dbReference type="AlphaFoldDB" id="A0A4U8V9I0"/>
<dbReference type="EMBL" id="CM016762">
    <property type="protein sequence ID" value="TMS40107.1"/>
    <property type="molecule type" value="Genomic_DNA"/>
</dbReference>
<reference evidence="2 3" key="1">
    <citation type="journal article" date="2015" name="Genome Biol.">
        <title>Comparative genomics of Steinernema reveals deeply conserved gene regulatory networks.</title>
        <authorList>
            <person name="Dillman A.R."/>
            <person name="Macchietto M."/>
            <person name="Porter C.F."/>
            <person name="Rogers A."/>
            <person name="Williams B."/>
            <person name="Antoshechkin I."/>
            <person name="Lee M.M."/>
            <person name="Goodwin Z."/>
            <person name="Lu X."/>
            <person name="Lewis E.E."/>
            <person name="Goodrich-Blair H."/>
            <person name="Stock S.P."/>
            <person name="Adams B.J."/>
            <person name="Sternberg P.W."/>
            <person name="Mortazavi A."/>
        </authorList>
    </citation>
    <scope>NUCLEOTIDE SEQUENCE [LARGE SCALE GENOMIC DNA]</scope>
    <source>
        <strain evidence="2 3">ALL</strain>
    </source>
</reference>
<evidence type="ECO:0000313" key="3">
    <source>
        <dbReference type="Proteomes" id="UP000298663"/>
    </source>
</evidence>
<sequence>MSLPQAPKWRIRKDYVEAQKPKDSSIKHGGVNKKESENRSRLKTTRKIAERHKLGIMLRKNELSDDQTTRPTTRNGNCRDDEQTKMGRSMEQVNGWWLLTGWLTVVERTTAAGDDATSTT</sequence>
<protein>
    <submittedName>
        <fullName evidence="2">Uncharacterized protein</fullName>
    </submittedName>
</protein>
<gene>
    <name evidence="2" type="ORF">L596_006529</name>
</gene>
<keyword evidence="3" id="KW-1185">Reference proteome</keyword>
<proteinExistence type="predicted"/>
<feature type="compositionally biased region" description="Basic and acidic residues" evidence="1">
    <location>
        <begin position="12"/>
        <end position="40"/>
    </location>
</feature>
<name>A0A4U8V9I0_STECR</name>
<feature type="region of interest" description="Disordered" evidence="1">
    <location>
        <begin position="59"/>
        <end position="87"/>
    </location>
</feature>
<organism evidence="2 3">
    <name type="scientific">Steinernema carpocapsae</name>
    <name type="common">Entomopathogenic nematode</name>
    <dbReference type="NCBI Taxonomy" id="34508"/>
    <lineage>
        <taxon>Eukaryota</taxon>
        <taxon>Metazoa</taxon>
        <taxon>Ecdysozoa</taxon>
        <taxon>Nematoda</taxon>
        <taxon>Chromadorea</taxon>
        <taxon>Rhabditida</taxon>
        <taxon>Tylenchina</taxon>
        <taxon>Panagrolaimomorpha</taxon>
        <taxon>Strongyloidoidea</taxon>
        <taxon>Steinernematidae</taxon>
        <taxon>Steinernema</taxon>
    </lineage>
</organism>
<evidence type="ECO:0000313" key="2">
    <source>
        <dbReference type="EMBL" id="TMS40107.1"/>
    </source>
</evidence>
<dbReference type="Proteomes" id="UP000298663">
    <property type="component" value="Chromosome X"/>
</dbReference>